<keyword evidence="10" id="KW-1185">Reference proteome</keyword>
<evidence type="ECO:0000313" key="10">
    <source>
        <dbReference type="Proteomes" id="UP000092321"/>
    </source>
</evidence>
<evidence type="ECO:0000256" key="1">
    <source>
        <dbReference type="ARBA" id="ARBA00004141"/>
    </source>
</evidence>
<evidence type="ECO:0000256" key="4">
    <source>
        <dbReference type="ARBA" id="ARBA00022692"/>
    </source>
</evidence>
<dbReference type="PANTHER" id="PTHR11040">
    <property type="entry name" value="ZINC/IRON TRANSPORTER"/>
    <property type="match status" value="1"/>
</dbReference>
<evidence type="ECO:0000256" key="5">
    <source>
        <dbReference type="ARBA" id="ARBA00022989"/>
    </source>
</evidence>
<dbReference type="PANTHER" id="PTHR11040:SF69">
    <property type="entry name" value="ZINC-REGULATED TRANSPORTER 2"/>
    <property type="match status" value="1"/>
</dbReference>
<dbReference type="NCBIfam" id="TIGR00820">
    <property type="entry name" value="zip"/>
    <property type="match status" value="1"/>
</dbReference>
<protein>
    <submittedName>
        <fullName evidence="9">ZIP zinc/iron transport family</fullName>
    </submittedName>
</protein>
<gene>
    <name evidence="9" type="ORF">HANVADRAFT_22574</name>
</gene>
<feature type="transmembrane region" description="Helical" evidence="8">
    <location>
        <begin position="71"/>
        <end position="92"/>
    </location>
</feature>
<comment type="caution">
    <text evidence="8">Lacks conserved residue(s) required for the propagation of feature annotation.</text>
</comment>
<feature type="transmembrane region" description="Helical" evidence="8">
    <location>
        <begin position="216"/>
        <end position="238"/>
    </location>
</feature>
<keyword evidence="3 8" id="KW-0813">Transport</keyword>
<dbReference type="GO" id="GO:0071578">
    <property type="term" value="P:zinc ion import across plasma membrane"/>
    <property type="evidence" value="ECO:0007669"/>
    <property type="project" value="TreeGrafter"/>
</dbReference>
<feature type="transmembrane region" description="Helical" evidence="8">
    <location>
        <begin position="310"/>
        <end position="335"/>
    </location>
</feature>
<dbReference type="InterPro" id="IPR004698">
    <property type="entry name" value="Zn/Fe_permease_fun/pln"/>
</dbReference>
<organism evidence="9 10">
    <name type="scientific">Hanseniaspora valbyensis NRRL Y-1626</name>
    <dbReference type="NCBI Taxonomy" id="766949"/>
    <lineage>
        <taxon>Eukaryota</taxon>
        <taxon>Fungi</taxon>
        <taxon>Dikarya</taxon>
        <taxon>Ascomycota</taxon>
        <taxon>Saccharomycotina</taxon>
        <taxon>Saccharomycetes</taxon>
        <taxon>Saccharomycodales</taxon>
        <taxon>Saccharomycodaceae</taxon>
        <taxon>Hanseniaspora</taxon>
    </lineage>
</organism>
<evidence type="ECO:0000256" key="2">
    <source>
        <dbReference type="ARBA" id="ARBA00006939"/>
    </source>
</evidence>
<evidence type="ECO:0000256" key="7">
    <source>
        <dbReference type="ARBA" id="ARBA00023136"/>
    </source>
</evidence>
<dbReference type="Proteomes" id="UP000092321">
    <property type="component" value="Unassembled WGS sequence"/>
</dbReference>
<accession>A0A1B7TGP8</accession>
<comment type="caution">
    <text evidence="9">The sequence shown here is derived from an EMBL/GenBank/DDBJ whole genome shotgun (WGS) entry which is preliminary data.</text>
</comment>
<dbReference type="AlphaFoldDB" id="A0A1B7TGP8"/>
<dbReference type="Pfam" id="PF02535">
    <property type="entry name" value="Zip"/>
    <property type="match status" value="1"/>
</dbReference>
<sequence length="367" mass="40299">MENIISLSKRHVIRDSDDDSDACPSASEYNGHLNLRILSIFMILISSAIGIYLPIITSYYRKSANNPVVKIVFFIARYFGQGVIFATAFIHLLQPANESLTAACLTGAWQEYPFAFAICMGASFGIYLLEIVTRYYLEKLTGVDEGMHGHGHMGSVELVEKNHLEHHGVQTHMCEKADGAAQDAKQDTDSVENTDTDTLDDSGFEVKKHLSYENQLLSVCILEFGIIFHSVFVGLTLGVVGDEFKTLFCVLVFHQMFEGAACGTRIVELGRSHITAQLLFGLLYSLTTPVSIAIGVGVRHSLSMSSMKATIVSGCFDSVSAGILLYNAFELLFMAFNEHKGNLKMKLVAYVTTCFGVGIMALLGKWA</sequence>
<comment type="similarity">
    <text evidence="2 8">Belongs to the ZIP transporter (TC 2.A.5) family.</text>
</comment>
<evidence type="ECO:0000256" key="3">
    <source>
        <dbReference type="ARBA" id="ARBA00022448"/>
    </source>
</evidence>
<proteinExistence type="inferred from homology"/>
<evidence type="ECO:0000256" key="8">
    <source>
        <dbReference type="RuleBase" id="RU362088"/>
    </source>
</evidence>
<evidence type="ECO:0000313" key="9">
    <source>
        <dbReference type="EMBL" id="OBA27906.1"/>
    </source>
</evidence>
<keyword evidence="7 8" id="KW-0472">Membrane</keyword>
<keyword evidence="4 8" id="KW-0812">Transmembrane</keyword>
<feature type="transmembrane region" description="Helical" evidence="8">
    <location>
        <begin position="37"/>
        <end position="59"/>
    </location>
</feature>
<reference evidence="10" key="1">
    <citation type="journal article" date="2016" name="Proc. Natl. Acad. Sci. U.S.A.">
        <title>Comparative genomics of biotechnologically important yeasts.</title>
        <authorList>
            <person name="Riley R."/>
            <person name="Haridas S."/>
            <person name="Wolfe K.H."/>
            <person name="Lopes M.R."/>
            <person name="Hittinger C.T."/>
            <person name="Goeker M."/>
            <person name="Salamov A.A."/>
            <person name="Wisecaver J.H."/>
            <person name="Long T.M."/>
            <person name="Calvey C.H."/>
            <person name="Aerts A.L."/>
            <person name="Barry K.W."/>
            <person name="Choi C."/>
            <person name="Clum A."/>
            <person name="Coughlan A.Y."/>
            <person name="Deshpande S."/>
            <person name="Douglass A.P."/>
            <person name="Hanson S.J."/>
            <person name="Klenk H.-P."/>
            <person name="LaButti K.M."/>
            <person name="Lapidus A."/>
            <person name="Lindquist E.A."/>
            <person name="Lipzen A.M."/>
            <person name="Meier-Kolthoff J.P."/>
            <person name="Ohm R.A."/>
            <person name="Otillar R.P."/>
            <person name="Pangilinan J.L."/>
            <person name="Peng Y."/>
            <person name="Rokas A."/>
            <person name="Rosa C.A."/>
            <person name="Scheuner C."/>
            <person name="Sibirny A.A."/>
            <person name="Slot J.C."/>
            <person name="Stielow J.B."/>
            <person name="Sun H."/>
            <person name="Kurtzman C.P."/>
            <person name="Blackwell M."/>
            <person name="Grigoriev I.V."/>
            <person name="Jeffries T.W."/>
        </authorList>
    </citation>
    <scope>NUCLEOTIDE SEQUENCE [LARGE SCALE GENOMIC DNA]</scope>
    <source>
        <strain evidence="10">NRRL Y-1626</strain>
    </source>
</reference>
<dbReference type="GO" id="GO:0000007">
    <property type="term" value="F:low-affinity zinc ion transmembrane transporter activity"/>
    <property type="evidence" value="ECO:0007669"/>
    <property type="project" value="TreeGrafter"/>
</dbReference>
<keyword evidence="5 8" id="KW-1133">Transmembrane helix</keyword>
<name>A0A1B7TGP8_9ASCO</name>
<keyword evidence="6 8" id="KW-0406">Ion transport</keyword>
<feature type="transmembrane region" description="Helical" evidence="8">
    <location>
        <begin position="347"/>
        <end position="366"/>
    </location>
</feature>
<dbReference type="EMBL" id="LXPE01000006">
    <property type="protein sequence ID" value="OBA27906.1"/>
    <property type="molecule type" value="Genomic_DNA"/>
</dbReference>
<dbReference type="GO" id="GO:0005886">
    <property type="term" value="C:plasma membrane"/>
    <property type="evidence" value="ECO:0007669"/>
    <property type="project" value="TreeGrafter"/>
</dbReference>
<comment type="subcellular location">
    <subcellularLocation>
        <location evidence="1 8">Membrane</location>
        <topology evidence="1 8">Multi-pass membrane protein</topology>
    </subcellularLocation>
</comment>
<feature type="transmembrane region" description="Helical" evidence="8">
    <location>
        <begin position="112"/>
        <end position="129"/>
    </location>
</feature>
<feature type="transmembrane region" description="Helical" evidence="8">
    <location>
        <begin position="278"/>
        <end position="298"/>
    </location>
</feature>
<dbReference type="InterPro" id="IPR003689">
    <property type="entry name" value="ZIP"/>
</dbReference>
<dbReference type="OrthoDB" id="448280at2759"/>
<evidence type="ECO:0000256" key="6">
    <source>
        <dbReference type="ARBA" id="ARBA00023065"/>
    </source>
</evidence>